<dbReference type="EMBL" id="JADBGQ010000004">
    <property type="protein sequence ID" value="KAG5400415.1"/>
    <property type="molecule type" value="Genomic_DNA"/>
</dbReference>
<gene>
    <name evidence="1" type="primary">A04g503170.1_BraROA</name>
    <name evidence="1" type="ORF">IGI04_015022</name>
</gene>
<proteinExistence type="predicted"/>
<organism evidence="1 2">
    <name type="scientific">Brassica rapa subsp. trilocularis</name>
    <dbReference type="NCBI Taxonomy" id="1813537"/>
    <lineage>
        <taxon>Eukaryota</taxon>
        <taxon>Viridiplantae</taxon>
        <taxon>Streptophyta</taxon>
        <taxon>Embryophyta</taxon>
        <taxon>Tracheophyta</taxon>
        <taxon>Spermatophyta</taxon>
        <taxon>Magnoliopsida</taxon>
        <taxon>eudicotyledons</taxon>
        <taxon>Gunneridae</taxon>
        <taxon>Pentapetalae</taxon>
        <taxon>rosids</taxon>
        <taxon>malvids</taxon>
        <taxon>Brassicales</taxon>
        <taxon>Brassicaceae</taxon>
        <taxon>Brassiceae</taxon>
        <taxon>Brassica</taxon>
    </lineage>
</organism>
<comment type="caution">
    <text evidence="1">The sequence shown here is derived from an EMBL/GenBank/DDBJ whole genome shotgun (WGS) entry which is preliminary data.</text>
</comment>
<reference evidence="1 2" key="1">
    <citation type="submission" date="2021-03" db="EMBL/GenBank/DDBJ databases">
        <authorList>
            <person name="King G.J."/>
            <person name="Bancroft I."/>
            <person name="Baten A."/>
            <person name="Bloomfield J."/>
            <person name="Borpatragohain P."/>
            <person name="He Z."/>
            <person name="Irish N."/>
            <person name="Irwin J."/>
            <person name="Liu K."/>
            <person name="Mauleon R.P."/>
            <person name="Moore J."/>
            <person name="Morris R."/>
            <person name="Ostergaard L."/>
            <person name="Wang B."/>
            <person name="Wells R."/>
        </authorList>
    </citation>
    <scope>NUCLEOTIDE SEQUENCE [LARGE SCALE GENOMIC DNA]</scope>
    <source>
        <strain evidence="1">R-o-18</strain>
        <tissue evidence="1">Leaf</tissue>
    </source>
</reference>
<sequence>MANSSSSGVESSKRSRSRVVLVTNILSKSSTSMLPFHISLLTSISKKILLPSPLIKIQSVIPLAVMNPTMLSVGFTFSSLFFPSVLGLLGNVSRQITTLCLVCSSENTILSLIPIISKKILLSSPLIKIQSVIPLAVMNPTMLSVGFTFSSMFVPSVLGLLGNVSRQITTLCLVCSSENTILSLIPMCIPDTSHHVLNWTTKFRVVHLHSYYSSFIVSNPIQLLATFGFCSLSSVEGRLIWRFNV</sequence>
<keyword evidence="2" id="KW-1185">Reference proteome</keyword>
<evidence type="ECO:0000313" key="2">
    <source>
        <dbReference type="Proteomes" id="UP000823674"/>
    </source>
</evidence>
<protein>
    <submittedName>
        <fullName evidence="1">Uncharacterized protein</fullName>
    </submittedName>
</protein>
<accession>A0ABQ7MPH1</accession>
<evidence type="ECO:0000313" key="1">
    <source>
        <dbReference type="EMBL" id="KAG5400415.1"/>
    </source>
</evidence>
<name>A0ABQ7MPH1_BRACM</name>
<dbReference type="Proteomes" id="UP000823674">
    <property type="component" value="Chromosome A04"/>
</dbReference>